<reference evidence="1 2" key="1">
    <citation type="submission" date="2020-06" db="EMBL/GenBank/DDBJ databases">
        <title>Transcriptomic and genomic resources for Thalictrum thalictroides and T. hernandezii: Facilitating candidate gene discovery in an emerging model plant lineage.</title>
        <authorList>
            <person name="Arias T."/>
            <person name="Riano-Pachon D.M."/>
            <person name="Di Stilio V.S."/>
        </authorList>
    </citation>
    <scope>NUCLEOTIDE SEQUENCE [LARGE SCALE GENOMIC DNA]</scope>
    <source>
        <strain evidence="2">cv. WT478/WT964</strain>
        <tissue evidence="1">Leaves</tissue>
    </source>
</reference>
<dbReference type="Proteomes" id="UP000554482">
    <property type="component" value="Unassembled WGS sequence"/>
</dbReference>
<comment type="caution">
    <text evidence="1">The sequence shown here is derived from an EMBL/GenBank/DDBJ whole genome shotgun (WGS) entry which is preliminary data.</text>
</comment>
<accession>A0A7J6V4Z2</accession>
<feature type="non-terminal residue" evidence="1">
    <location>
        <position position="1"/>
    </location>
</feature>
<organism evidence="1 2">
    <name type="scientific">Thalictrum thalictroides</name>
    <name type="common">Rue-anemone</name>
    <name type="synonym">Anemone thalictroides</name>
    <dbReference type="NCBI Taxonomy" id="46969"/>
    <lineage>
        <taxon>Eukaryota</taxon>
        <taxon>Viridiplantae</taxon>
        <taxon>Streptophyta</taxon>
        <taxon>Embryophyta</taxon>
        <taxon>Tracheophyta</taxon>
        <taxon>Spermatophyta</taxon>
        <taxon>Magnoliopsida</taxon>
        <taxon>Ranunculales</taxon>
        <taxon>Ranunculaceae</taxon>
        <taxon>Thalictroideae</taxon>
        <taxon>Thalictrum</taxon>
    </lineage>
</organism>
<keyword evidence="2" id="KW-1185">Reference proteome</keyword>
<evidence type="ECO:0000313" key="1">
    <source>
        <dbReference type="EMBL" id="KAF5179310.1"/>
    </source>
</evidence>
<gene>
    <name evidence="1" type="ORF">FRX31_031102</name>
</gene>
<sequence>SKDGRLEIRLTNEYSSTSQSVGELHCMEVPNIGDHIIVRKRKQKNKEIKNSQLLEIASKPK</sequence>
<dbReference type="AlphaFoldDB" id="A0A7J6V4Z2"/>
<evidence type="ECO:0000313" key="2">
    <source>
        <dbReference type="Proteomes" id="UP000554482"/>
    </source>
</evidence>
<proteinExistence type="predicted"/>
<dbReference type="EMBL" id="JABWDY010038955">
    <property type="protein sequence ID" value="KAF5179310.1"/>
    <property type="molecule type" value="Genomic_DNA"/>
</dbReference>
<name>A0A7J6V4Z2_THATH</name>
<protein>
    <submittedName>
        <fullName evidence="1">Uncharacterized protein</fullName>
    </submittedName>
</protein>